<sequence>MVMASVMHRPVPPLEANHMAPTGAWLRCMEALAAVESMLHKSHAPEEDAWEKILVSTYNTEDVNGSCHKQRVDALLATHAKRVFPCLPAALAADPSLVLLLLDAPNILTTMALAKAFPELRTPALAARVCVPQADPTHYSLMVSECRMLLNVRFQRLDTWLTANANMGLQVPLFFADFELSVYGRSRVQFSPLHDIQRFLRYGYAGPTCLLGVTLSYRVLHRYPAGAPVLTEDDVVGFVEHEAACAGMESELLECVRYGISFHLFLLKKKNTTLETIATTTTPTKTATSKSKTPSAPASTSTTVAQQTCNLGRPRQSRLIHGHEHVTHRWRELGFVAAGGGIILALKLTRQILADKEDNTHIAILSVNRCEAEIPCYQELLDLQRHYPSRVRVAFSVTSASEGDGWTGFVGRGDVAMGRAALPASLCSDSPIGTDENKGEKKGVMVIVTGKMKEDKGCEGFVELWGGPLGEKVNPRSTSRMQRVQGSLGGTGLRALAAMFLCRRIAKVSPTQRSAQQMSNWGNAQLTQAQIWYAAVDAWAGWKLYGVMRSLFEESEQWAPPRRLLITDG</sequence>
<evidence type="ECO:0000256" key="4">
    <source>
        <dbReference type="ARBA" id="ARBA00023002"/>
    </source>
</evidence>
<dbReference type="InterPro" id="IPR001834">
    <property type="entry name" value="CBR-like"/>
</dbReference>
<feature type="region of interest" description="Disordered" evidence="5">
    <location>
        <begin position="281"/>
        <end position="305"/>
    </location>
</feature>
<keyword evidence="2" id="KW-0285">Flavoprotein</keyword>
<dbReference type="InterPro" id="IPR001433">
    <property type="entry name" value="OxRdtase_FAD/NAD-bd"/>
</dbReference>
<evidence type="ECO:0000259" key="6">
    <source>
        <dbReference type="Pfam" id="PF00175"/>
    </source>
</evidence>
<dbReference type="PANTHER" id="PTHR19370:SF190">
    <property type="entry name" value="NADH-CYTOCHROME B5 REDUCTASE-LIKE PROTEIN"/>
    <property type="match status" value="1"/>
</dbReference>
<dbReference type="InterPro" id="IPR036397">
    <property type="entry name" value="RNaseH_sf"/>
</dbReference>
<dbReference type="PANTHER" id="PTHR19370">
    <property type="entry name" value="NADH-CYTOCHROME B5 REDUCTASE"/>
    <property type="match status" value="1"/>
</dbReference>
<dbReference type="InterPro" id="IPR039261">
    <property type="entry name" value="FNR_nucleotide-bd"/>
</dbReference>
<dbReference type="InterPro" id="IPR012337">
    <property type="entry name" value="RNaseH-like_sf"/>
</dbReference>
<evidence type="ECO:0000256" key="5">
    <source>
        <dbReference type="SAM" id="MobiDB-lite"/>
    </source>
</evidence>
<proteinExistence type="predicted"/>
<comment type="cofactor">
    <cofactor evidence="1">
        <name>FAD</name>
        <dbReference type="ChEBI" id="CHEBI:57692"/>
    </cofactor>
</comment>
<evidence type="ECO:0000256" key="2">
    <source>
        <dbReference type="ARBA" id="ARBA00022630"/>
    </source>
</evidence>
<dbReference type="AlphaFoldDB" id="A0A813KM05"/>
<reference evidence="7" key="1">
    <citation type="submission" date="2021-02" db="EMBL/GenBank/DDBJ databases">
        <authorList>
            <person name="Dougan E. K."/>
            <person name="Rhodes N."/>
            <person name="Thang M."/>
            <person name="Chan C."/>
        </authorList>
    </citation>
    <scope>NUCLEOTIDE SEQUENCE</scope>
</reference>
<gene>
    <name evidence="7" type="ORF">PGLA2088_LOCUS35962</name>
</gene>
<evidence type="ECO:0000313" key="7">
    <source>
        <dbReference type="EMBL" id="CAE8710467.1"/>
    </source>
</evidence>
<dbReference type="EMBL" id="CAJNNW010031992">
    <property type="protein sequence ID" value="CAE8710467.1"/>
    <property type="molecule type" value="Genomic_DNA"/>
</dbReference>
<dbReference type="GO" id="GO:0003676">
    <property type="term" value="F:nucleic acid binding"/>
    <property type="evidence" value="ECO:0007669"/>
    <property type="project" value="InterPro"/>
</dbReference>
<feature type="domain" description="Oxidoreductase FAD/NAD(P)-binding" evidence="6">
    <location>
        <begin position="335"/>
        <end position="421"/>
    </location>
</feature>
<dbReference type="GO" id="GO:0004128">
    <property type="term" value="F:cytochrome-b5 reductase activity, acting on NAD(P)H"/>
    <property type="evidence" value="ECO:0007669"/>
    <property type="project" value="TreeGrafter"/>
</dbReference>
<dbReference type="Gene3D" id="3.30.420.10">
    <property type="entry name" value="Ribonuclease H-like superfamily/Ribonuclease H"/>
    <property type="match status" value="1"/>
</dbReference>
<organism evidence="7 8">
    <name type="scientific">Polarella glacialis</name>
    <name type="common">Dinoflagellate</name>
    <dbReference type="NCBI Taxonomy" id="89957"/>
    <lineage>
        <taxon>Eukaryota</taxon>
        <taxon>Sar</taxon>
        <taxon>Alveolata</taxon>
        <taxon>Dinophyceae</taxon>
        <taxon>Suessiales</taxon>
        <taxon>Suessiaceae</taxon>
        <taxon>Polarella</taxon>
    </lineage>
</organism>
<dbReference type="SUPFAM" id="SSF52343">
    <property type="entry name" value="Ferredoxin reductase-like, C-terminal NADP-linked domain"/>
    <property type="match status" value="1"/>
</dbReference>
<accession>A0A813KM05</accession>
<protein>
    <recommendedName>
        <fullName evidence="6">Oxidoreductase FAD/NAD(P)-binding domain-containing protein</fullName>
    </recommendedName>
</protein>
<keyword evidence="4" id="KW-0560">Oxidoreductase</keyword>
<name>A0A813KM05_POLGL</name>
<dbReference type="SUPFAM" id="SSF53098">
    <property type="entry name" value="Ribonuclease H-like"/>
    <property type="match status" value="1"/>
</dbReference>
<comment type="caution">
    <text evidence="7">The sequence shown here is derived from an EMBL/GenBank/DDBJ whole genome shotgun (WGS) entry which is preliminary data.</text>
</comment>
<evidence type="ECO:0000313" key="8">
    <source>
        <dbReference type="Proteomes" id="UP000626109"/>
    </source>
</evidence>
<dbReference type="Gene3D" id="3.40.50.80">
    <property type="entry name" value="Nucleotide-binding domain of ferredoxin-NADP reductase (FNR) module"/>
    <property type="match status" value="1"/>
</dbReference>
<evidence type="ECO:0000256" key="3">
    <source>
        <dbReference type="ARBA" id="ARBA00022827"/>
    </source>
</evidence>
<dbReference type="Pfam" id="PF00175">
    <property type="entry name" value="NAD_binding_1"/>
    <property type="match status" value="1"/>
</dbReference>
<evidence type="ECO:0000256" key="1">
    <source>
        <dbReference type="ARBA" id="ARBA00001974"/>
    </source>
</evidence>
<dbReference type="Proteomes" id="UP000626109">
    <property type="component" value="Unassembled WGS sequence"/>
</dbReference>
<keyword evidence="3" id="KW-0274">FAD</keyword>